<keyword evidence="2" id="KW-1185">Reference proteome</keyword>
<dbReference type="STRING" id="1841610.A6X21_11110"/>
<dbReference type="AlphaFoldDB" id="A0A1C3E6J1"/>
<dbReference type="EMBL" id="LYDR01000151">
    <property type="protein sequence ID" value="ODA28789.1"/>
    <property type="molecule type" value="Genomic_DNA"/>
</dbReference>
<reference evidence="1 2" key="1">
    <citation type="submission" date="2016-05" db="EMBL/GenBank/DDBJ databases">
        <title>Genomic and physiological characterization of Planctopirus sp. isolated from fresh water lake.</title>
        <authorList>
            <person name="Subhash Y."/>
            <person name="Ramana C."/>
        </authorList>
    </citation>
    <scope>NUCLEOTIDE SEQUENCE [LARGE SCALE GENOMIC DNA]</scope>
    <source>
        <strain evidence="1 2">JC280</strain>
    </source>
</reference>
<dbReference type="Proteomes" id="UP000094828">
    <property type="component" value="Unassembled WGS sequence"/>
</dbReference>
<evidence type="ECO:0000313" key="1">
    <source>
        <dbReference type="EMBL" id="ODA28789.1"/>
    </source>
</evidence>
<protein>
    <submittedName>
        <fullName evidence="1">Uncharacterized protein</fullName>
    </submittedName>
</protein>
<gene>
    <name evidence="1" type="ORF">A6X21_11110</name>
</gene>
<comment type="caution">
    <text evidence="1">The sequence shown here is derived from an EMBL/GenBank/DDBJ whole genome shotgun (WGS) entry which is preliminary data.</text>
</comment>
<name>A0A1C3E6J1_9PLAN</name>
<sequence>MPSDLCRDFYAGRLLKKCDGFELVALQKAKIWNMMCDIMQPFHLWITFYGQPRIPQPGGSDVALNVLLEEEDCVARVTSSTLHGSDRV</sequence>
<evidence type="ECO:0000313" key="2">
    <source>
        <dbReference type="Proteomes" id="UP000094828"/>
    </source>
</evidence>
<organism evidence="1 2">
    <name type="scientific">Planctopirus hydrillae</name>
    <dbReference type="NCBI Taxonomy" id="1841610"/>
    <lineage>
        <taxon>Bacteria</taxon>
        <taxon>Pseudomonadati</taxon>
        <taxon>Planctomycetota</taxon>
        <taxon>Planctomycetia</taxon>
        <taxon>Planctomycetales</taxon>
        <taxon>Planctomycetaceae</taxon>
        <taxon>Planctopirus</taxon>
    </lineage>
</organism>
<accession>A0A1C3E6J1</accession>
<proteinExistence type="predicted"/>